<organism evidence="3 4">
    <name type="scientific">Corymbia citriodora subsp. variegata</name>
    <dbReference type="NCBI Taxonomy" id="360336"/>
    <lineage>
        <taxon>Eukaryota</taxon>
        <taxon>Viridiplantae</taxon>
        <taxon>Streptophyta</taxon>
        <taxon>Embryophyta</taxon>
        <taxon>Tracheophyta</taxon>
        <taxon>Spermatophyta</taxon>
        <taxon>Magnoliopsida</taxon>
        <taxon>eudicotyledons</taxon>
        <taxon>Gunneridae</taxon>
        <taxon>Pentapetalae</taxon>
        <taxon>rosids</taxon>
        <taxon>malvids</taxon>
        <taxon>Myrtales</taxon>
        <taxon>Myrtaceae</taxon>
        <taxon>Myrtoideae</taxon>
        <taxon>Eucalypteae</taxon>
        <taxon>Corymbia</taxon>
    </lineage>
</organism>
<keyword evidence="4" id="KW-1185">Reference proteome</keyword>
<feature type="transmembrane region" description="Helical" evidence="1">
    <location>
        <begin position="155"/>
        <end position="179"/>
    </location>
</feature>
<keyword evidence="1" id="KW-0472">Membrane</keyword>
<feature type="transmembrane region" description="Helical" evidence="1">
    <location>
        <begin position="56"/>
        <end position="78"/>
    </location>
</feature>
<evidence type="ECO:0000256" key="1">
    <source>
        <dbReference type="SAM" id="Phobius"/>
    </source>
</evidence>
<dbReference type="Pfam" id="PF04578">
    <property type="entry name" value="DUF594"/>
    <property type="match status" value="1"/>
</dbReference>
<comment type="caution">
    <text evidence="3">The sequence shown here is derived from an EMBL/GenBank/DDBJ whole genome shotgun (WGS) entry which is preliminary data.</text>
</comment>
<dbReference type="Proteomes" id="UP000806378">
    <property type="component" value="Unassembled WGS sequence"/>
</dbReference>
<accession>A0A8T0CM57</accession>
<feature type="transmembrane region" description="Helical" evidence="1">
    <location>
        <begin position="278"/>
        <end position="299"/>
    </location>
</feature>
<dbReference type="EMBL" id="MU091242">
    <property type="protein sequence ID" value="KAF7847119.1"/>
    <property type="molecule type" value="Genomic_DNA"/>
</dbReference>
<dbReference type="Gramene" id="rna-gnl|WGS:JABURB|Cocit.L3345.1">
    <property type="protein sequence ID" value="cds-KAF7847119.1"/>
    <property type="gene ID" value="gene-BT93_L3345"/>
</dbReference>
<sequence length="661" mass="76354">MKSFDLILSIVSTKWPSSKDFWDAWSIQWLATMSLVCQITLAILGSRRRYETSLFIAFVILAAYLLSSYFATIALGKLTVVQIKNPDQPDYITELKGLLAPLILMQLGNPDSIISYSVEENRLSGRQMLNLFIRVIFVVWILIRCWDSSSPVRFLYFPLSVAGFIRSAVTVWALAYAFWKKSSILAEDVLDEENLGEFFNKPNRLTWSMEQKIILKAYHRFNCLKPHIVNWLYHPVSLEESRITIKYDSAFITTEVELGFMYDVLYTKHPILFKETGLFCRFFSFFCLVSALCGFAIIFKRTFFIDQYITYTYALLIGVTALEGYQIVLQPFSAWAIVMMSRHQRNCPMLTRQLNSLAERYMKRKRWSNSVGQLDLLDHRLYDELSWPIGGILKLLGKKEVAWRGHWILLRQEIPGSLKELLVENIVKFNAIRRQKPFTERGSWTLEAHELSSDVEWTQEALEVLKKSISKAFDQSIIIWHMATNICLHSEPDGSSNHKGSKLLSNYMTYLLALQPSTLSLTTANVTLEHACAILKPFLRYRDRNEALGTLSSEEDVLEPSPDQVGTIITRDWHVLSESQKLAATLKGKNNKWQIISSIWAEMLCYAAYNCHVYHHEKLLRQGGELITHVWLLLMHHTDKYTYTPKAKPTEETKGKLQSEL</sequence>
<name>A0A8T0CM57_CORYI</name>
<protein>
    <recommendedName>
        <fullName evidence="2">DUF4220 domain-containing protein</fullName>
    </recommendedName>
</protein>
<dbReference type="InterPro" id="IPR007658">
    <property type="entry name" value="DUF594"/>
</dbReference>
<dbReference type="Pfam" id="PF13968">
    <property type="entry name" value="DUF4220"/>
    <property type="match status" value="1"/>
</dbReference>
<evidence type="ECO:0000259" key="2">
    <source>
        <dbReference type="Pfam" id="PF13968"/>
    </source>
</evidence>
<dbReference type="AlphaFoldDB" id="A0A8T0CM57"/>
<keyword evidence="1" id="KW-1133">Transmembrane helix</keyword>
<dbReference type="InterPro" id="IPR025315">
    <property type="entry name" value="DUF4220"/>
</dbReference>
<dbReference type="PANTHER" id="PTHR31325">
    <property type="entry name" value="OS01G0798800 PROTEIN-RELATED"/>
    <property type="match status" value="1"/>
</dbReference>
<keyword evidence="1" id="KW-0812">Transmembrane</keyword>
<evidence type="ECO:0000313" key="3">
    <source>
        <dbReference type="EMBL" id="KAF7847119.1"/>
    </source>
</evidence>
<reference evidence="3" key="1">
    <citation type="submission" date="2020-05" db="EMBL/GenBank/DDBJ databases">
        <title>WGS assembly of Corymbia citriodora subspecies variegata.</title>
        <authorList>
            <person name="Barry K."/>
            <person name="Hundley H."/>
            <person name="Shu S."/>
            <person name="Jenkins J."/>
            <person name="Grimwood J."/>
            <person name="Baten A."/>
        </authorList>
    </citation>
    <scope>NUCLEOTIDE SEQUENCE</scope>
    <source>
        <strain evidence="3">CV2-018</strain>
    </source>
</reference>
<feature type="transmembrane region" description="Helical" evidence="1">
    <location>
        <begin position="25"/>
        <end position="44"/>
    </location>
</feature>
<dbReference type="OrthoDB" id="1689146at2759"/>
<gene>
    <name evidence="3" type="ORF">BT93_L3345</name>
</gene>
<evidence type="ECO:0000313" key="4">
    <source>
        <dbReference type="Proteomes" id="UP000806378"/>
    </source>
</evidence>
<feature type="domain" description="DUF4220" evidence="2">
    <location>
        <begin position="62"/>
        <end position="378"/>
    </location>
</feature>
<proteinExistence type="predicted"/>